<sequence>MKFLILKYAVTAFVIVLVSEVAKRTDRLGALLASLPFVTIMVMVWLYIEGQGDEKISNHAFYTFWYVIPTLPMFLAMPVLLKNGISFWWSLAACVGITVICFVITAFVAKNFGITLIP</sequence>
<gene>
    <name evidence="2" type="ORF">SAMN05443144_105220</name>
</gene>
<dbReference type="AlphaFoldDB" id="A0A1M4Z2C0"/>
<dbReference type="STRING" id="1194090.SAMN05443144_105220"/>
<name>A0A1M4Z2C0_9BACT</name>
<feature type="transmembrane region" description="Helical" evidence="1">
    <location>
        <begin position="28"/>
        <end position="48"/>
    </location>
</feature>
<dbReference type="NCBIfam" id="NF006751">
    <property type="entry name" value="PRK09272.1-4"/>
    <property type="match status" value="1"/>
</dbReference>
<evidence type="ECO:0000313" key="2">
    <source>
        <dbReference type="EMBL" id="SHF11882.1"/>
    </source>
</evidence>
<dbReference type="Proteomes" id="UP000184041">
    <property type="component" value="Unassembled WGS sequence"/>
</dbReference>
<proteinExistence type="predicted"/>
<reference evidence="2 3" key="1">
    <citation type="submission" date="2016-11" db="EMBL/GenBank/DDBJ databases">
        <authorList>
            <person name="Jaros S."/>
            <person name="Januszkiewicz K."/>
            <person name="Wedrychowicz H."/>
        </authorList>
    </citation>
    <scope>NUCLEOTIDE SEQUENCE [LARGE SCALE GENOMIC DNA]</scope>
    <source>
        <strain evidence="2 3">DSM 21986</strain>
    </source>
</reference>
<evidence type="ECO:0000313" key="3">
    <source>
        <dbReference type="Proteomes" id="UP000184041"/>
    </source>
</evidence>
<dbReference type="NCBIfam" id="NF006749">
    <property type="entry name" value="PRK09272.1-2"/>
    <property type="match status" value="1"/>
</dbReference>
<keyword evidence="1" id="KW-0472">Membrane</keyword>
<dbReference type="EMBL" id="FQUS01000005">
    <property type="protein sequence ID" value="SHF11882.1"/>
    <property type="molecule type" value="Genomic_DNA"/>
</dbReference>
<evidence type="ECO:0008006" key="4">
    <source>
        <dbReference type="Google" id="ProtNLM"/>
    </source>
</evidence>
<evidence type="ECO:0000256" key="1">
    <source>
        <dbReference type="SAM" id="Phobius"/>
    </source>
</evidence>
<dbReference type="OrthoDB" id="282774at2"/>
<dbReference type="RefSeq" id="WP_073061157.1">
    <property type="nucleotide sequence ID" value="NZ_FQUS01000005.1"/>
</dbReference>
<keyword evidence="3" id="KW-1185">Reference proteome</keyword>
<protein>
    <recommendedName>
        <fullName evidence="4">DUF3147 family protein</fullName>
    </recommendedName>
</protein>
<feature type="transmembrane region" description="Helical" evidence="1">
    <location>
        <begin position="60"/>
        <end position="81"/>
    </location>
</feature>
<accession>A0A1M4Z2C0</accession>
<keyword evidence="1" id="KW-1133">Transmembrane helix</keyword>
<dbReference type="InterPro" id="IPR058117">
    <property type="entry name" value="BV97_02767-like"/>
</dbReference>
<keyword evidence="1" id="KW-0812">Transmembrane</keyword>
<feature type="transmembrane region" description="Helical" evidence="1">
    <location>
        <begin position="87"/>
        <end position="109"/>
    </location>
</feature>
<organism evidence="2 3">
    <name type="scientific">Fodinibius roseus</name>
    <dbReference type="NCBI Taxonomy" id="1194090"/>
    <lineage>
        <taxon>Bacteria</taxon>
        <taxon>Pseudomonadati</taxon>
        <taxon>Balneolota</taxon>
        <taxon>Balneolia</taxon>
        <taxon>Balneolales</taxon>
        <taxon>Balneolaceae</taxon>
        <taxon>Fodinibius</taxon>
    </lineage>
</organism>